<dbReference type="Pfam" id="PF01912">
    <property type="entry name" value="eIF-6"/>
    <property type="match status" value="1"/>
</dbReference>
<protein>
    <submittedName>
        <fullName evidence="3">Eukaryotic translation initiation factor 6</fullName>
    </submittedName>
</protein>
<dbReference type="AlphaFoldDB" id="A0A9W9TMJ4"/>
<keyword evidence="1 3" id="KW-0396">Initiation factor</keyword>
<comment type="caution">
    <text evidence="3">The sequence shown here is derived from an EMBL/GenBank/DDBJ whole genome shotgun (WGS) entry which is preliminary data.</text>
</comment>
<evidence type="ECO:0000313" key="4">
    <source>
        <dbReference type="Proteomes" id="UP001150941"/>
    </source>
</evidence>
<dbReference type="GO" id="GO:0043022">
    <property type="term" value="F:ribosome binding"/>
    <property type="evidence" value="ECO:0007669"/>
    <property type="project" value="InterPro"/>
</dbReference>
<sequence length="110" mass="12345">MAVRAQFENSNEVGVFSRLTNSYAIVAVGASENFYSVFESELQDVIPICHATIAGTRIVGRLTVGYVLSWIFSFLPSSYHPGRAPRYMAGYPKEKRTFRTRTGAEEFQII</sequence>
<reference evidence="3" key="2">
    <citation type="journal article" date="2023" name="IMA Fungus">
        <title>Comparative genomic study of the Penicillium genus elucidates a diverse pangenome and 15 lateral gene transfer events.</title>
        <authorList>
            <person name="Petersen C."/>
            <person name="Sorensen T."/>
            <person name="Nielsen M.R."/>
            <person name="Sondergaard T.E."/>
            <person name="Sorensen J.L."/>
            <person name="Fitzpatrick D.A."/>
            <person name="Frisvad J.C."/>
            <person name="Nielsen K.L."/>
        </authorList>
    </citation>
    <scope>NUCLEOTIDE SEQUENCE</scope>
    <source>
        <strain evidence="3">IBT 19713</strain>
    </source>
</reference>
<proteinExistence type="predicted"/>
<dbReference type="GeneID" id="83201582"/>
<keyword evidence="2" id="KW-0648">Protein biosynthesis</keyword>
<dbReference type="Proteomes" id="UP001150941">
    <property type="component" value="Unassembled WGS sequence"/>
</dbReference>
<evidence type="ECO:0000313" key="3">
    <source>
        <dbReference type="EMBL" id="KAJ5232026.1"/>
    </source>
</evidence>
<keyword evidence="4" id="KW-1185">Reference proteome</keyword>
<accession>A0A9W9TMJ4</accession>
<dbReference type="OrthoDB" id="4155914at2759"/>
<dbReference type="SMART" id="SM00654">
    <property type="entry name" value="eIF6"/>
    <property type="match status" value="1"/>
</dbReference>
<dbReference type="GO" id="GO:0042256">
    <property type="term" value="P:cytosolic ribosome assembly"/>
    <property type="evidence" value="ECO:0007669"/>
    <property type="project" value="InterPro"/>
</dbReference>
<dbReference type="GO" id="GO:0003743">
    <property type="term" value="F:translation initiation factor activity"/>
    <property type="evidence" value="ECO:0007669"/>
    <property type="project" value="UniProtKB-KW"/>
</dbReference>
<name>A0A9W9TMJ4_9EURO</name>
<dbReference type="Gene3D" id="3.75.10.10">
    <property type="entry name" value="L-arginine/glycine Amidinotransferase, Chain A"/>
    <property type="match status" value="1"/>
</dbReference>
<reference evidence="3" key="1">
    <citation type="submission" date="2022-11" db="EMBL/GenBank/DDBJ databases">
        <authorList>
            <person name="Petersen C."/>
        </authorList>
    </citation>
    <scope>NUCLEOTIDE SEQUENCE</scope>
    <source>
        <strain evidence="3">IBT 19713</strain>
    </source>
</reference>
<dbReference type="EMBL" id="JAPQKS010000004">
    <property type="protein sequence ID" value="KAJ5232026.1"/>
    <property type="molecule type" value="Genomic_DNA"/>
</dbReference>
<dbReference type="InterPro" id="IPR002769">
    <property type="entry name" value="eIF6"/>
</dbReference>
<dbReference type="RefSeq" id="XP_058330019.1">
    <property type="nucleotide sequence ID" value="XM_058474279.1"/>
</dbReference>
<gene>
    <name evidence="3" type="ORF">N7468_004982</name>
</gene>
<dbReference type="SUPFAM" id="SSF55909">
    <property type="entry name" value="Pentein"/>
    <property type="match status" value="1"/>
</dbReference>
<evidence type="ECO:0000256" key="1">
    <source>
        <dbReference type="ARBA" id="ARBA00022540"/>
    </source>
</evidence>
<evidence type="ECO:0000256" key="2">
    <source>
        <dbReference type="ARBA" id="ARBA00022917"/>
    </source>
</evidence>
<organism evidence="3 4">
    <name type="scientific">Penicillium chermesinum</name>
    <dbReference type="NCBI Taxonomy" id="63820"/>
    <lineage>
        <taxon>Eukaryota</taxon>
        <taxon>Fungi</taxon>
        <taxon>Dikarya</taxon>
        <taxon>Ascomycota</taxon>
        <taxon>Pezizomycotina</taxon>
        <taxon>Eurotiomycetes</taxon>
        <taxon>Eurotiomycetidae</taxon>
        <taxon>Eurotiales</taxon>
        <taxon>Aspergillaceae</taxon>
        <taxon>Penicillium</taxon>
    </lineage>
</organism>
<dbReference type="PANTHER" id="PTHR10784">
    <property type="entry name" value="TRANSLATION INITIATION FACTOR 6"/>
    <property type="match status" value="1"/>
</dbReference>